<dbReference type="STRING" id="425400.LS65_03300"/>
<reference evidence="2 3" key="1">
    <citation type="journal article" date="2014" name="Genome Announc.">
        <title>Draft genome sequences of eight enterohepatic helicobacter species isolated from both laboratory and wild rodents.</title>
        <authorList>
            <person name="Sheh A."/>
            <person name="Shen Z."/>
            <person name="Fox J.G."/>
        </authorList>
    </citation>
    <scope>NUCLEOTIDE SEQUENCE [LARGE SCALE GENOMIC DNA]</scope>
    <source>
        <strain evidence="2 3">MIT 01-6451</strain>
    </source>
</reference>
<feature type="transmembrane region" description="Helical" evidence="1">
    <location>
        <begin position="6"/>
        <end position="25"/>
    </location>
</feature>
<organism evidence="2 3">
    <name type="scientific">Helicobacter japonicus</name>
    <dbReference type="NCBI Taxonomy" id="425400"/>
    <lineage>
        <taxon>Bacteria</taxon>
        <taxon>Pseudomonadati</taxon>
        <taxon>Campylobacterota</taxon>
        <taxon>Epsilonproteobacteria</taxon>
        <taxon>Campylobacterales</taxon>
        <taxon>Helicobacteraceae</taxon>
        <taxon>Helicobacter</taxon>
    </lineage>
</organism>
<sequence>MRGGFYLVYAILFILSIGLACGFYLNQSYQRSYTHNTLHAKVQLQLYARSLKNMIMLCLRERDFGSCQNQEFYLPQNYHFRTALTKLDTQSILLDIHGSILHPSSSNTLRVTKRYVVFIPTNSP</sequence>
<dbReference type="EMBL" id="JRMQ02000002">
    <property type="protein sequence ID" value="TLE02944.1"/>
    <property type="molecule type" value="Genomic_DNA"/>
</dbReference>
<evidence type="ECO:0000313" key="3">
    <source>
        <dbReference type="Proteomes" id="UP000029707"/>
    </source>
</evidence>
<dbReference type="OrthoDB" id="5325776at2"/>
<keyword evidence="1" id="KW-0472">Membrane</keyword>
<keyword evidence="1" id="KW-1133">Transmembrane helix</keyword>
<accession>A0A4U8TR36</accession>
<dbReference type="Proteomes" id="UP000029707">
    <property type="component" value="Unassembled WGS sequence"/>
</dbReference>
<protein>
    <submittedName>
        <fullName evidence="2">Uncharacterized protein</fullName>
    </submittedName>
</protein>
<comment type="caution">
    <text evidence="2">The sequence shown here is derived from an EMBL/GenBank/DDBJ whole genome shotgun (WGS) entry which is preliminary data.</text>
</comment>
<dbReference type="AlphaFoldDB" id="A0A4U8TR36"/>
<gene>
    <name evidence="2" type="ORF">LS65_002215</name>
</gene>
<keyword evidence="3" id="KW-1185">Reference proteome</keyword>
<name>A0A4U8TR36_9HELI</name>
<evidence type="ECO:0000256" key="1">
    <source>
        <dbReference type="SAM" id="Phobius"/>
    </source>
</evidence>
<proteinExistence type="predicted"/>
<evidence type="ECO:0000313" key="2">
    <source>
        <dbReference type="EMBL" id="TLE02944.1"/>
    </source>
</evidence>
<keyword evidence="1" id="KW-0812">Transmembrane</keyword>
<dbReference type="PROSITE" id="PS51257">
    <property type="entry name" value="PROKAR_LIPOPROTEIN"/>
    <property type="match status" value="1"/>
</dbReference>